<dbReference type="Gene3D" id="1.20.1170.10">
    <property type="match status" value="1"/>
</dbReference>
<dbReference type="GO" id="GO:0016020">
    <property type="term" value="C:membrane"/>
    <property type="evidence" value="ECO:0007669"/>
    <property type="project" value="InterPro"/>
</dbReference>
<comment type="caution">
    <text evidence="3">The sequence shown here is derived from an EMBL/GenBank/DDBJ whole genome shotgun (WGS) entry which is preliminary data.</text>
</comment>
<keyword evidence="2" id="KW-1133">Transmembrane helix</keyword>
<evidence type="ECO:0000256" key="2">
    <source>
        <dbReference type="SAM" id="Phobius"/>
    </source>
</evidence>
<dbReference type="InterPro" id="IPR052785">
    <property type="entry name" value="Enterotoxin_cmpnt"/>
</dbReference>
<dbReference type="NCBIfam" id="NF033928">
    <property type="entry name" value="alph_xenorhab_A"/>
    <property type="match status" value="1"/>
</dbReference>
<dbReference type="EMBL" id="JARJLG010000014">
    <property type="protein sequence ID" value="KAJ7775606.1"/>
    <property type="molecule type" value="Genomic_DNA"/>
</dbReference>
<evidence type="ECO:0000313" key="3">
    <source>
        <dbReference type="EMBL" id="KAJ7775606.1"/>
    </source>
</evidence>
<keyword evidence="2" id="KW-0812">Transmembrane</keyword>
<feature type="coiled-coil region" evidence="1">
    <location>
        <begin position="144"/>
        <end position="171"/>
    </location>
</feature>
<feature type="coiled-coil region" evidence="1">
    <location>
        <begin position="253"/>
        <end position="280"/>
    </location>
</feature>
<dbReference type="PANTHER" id="PTHR38443:SF2">
    <property type="entry name" value="NON-HEMOLYTIC ENTEROTOXIN LYTIC COMPONENT L1"/>
    <property type="match status" value="1"/>
</dbReference>
<proteinExistence type="predicted"/>
<dbReference type="Pfam" id="PF05791">
    <property type="entry name" value="Bacillus_HBL"/>
    <property type="match status" value="1"/>
</dbReference>
<organism evidence="3 4">
    <name type="scientific">Mycena maculata</name>
    <dbReference type="NCBI Taxonomy" id="230809"/>
    <lineage>
        <taxon>Eukaryota</taxon>
        <taxon>Fungi</taxon>
        <taxon>Dikarya</taxon>
        <taxon>Basidiomycota</taxon>
        <taxon>Agaricomycotina</taxon>
        <taxon>Agaricomycetes</taxon>
        <taxon>Agaricomycetidae</taxon>
        <taxon>Agaricales</taxon>
        <taxon>Marasmiineae</taxon>
        <taxon>Mycenaceae</taxon>
        <taxon>Mycena</taxon>
    </lineage>
</organism>
<dbReference type="AlphaFoldDB" id="A0AAD7K0E6"/>
<reference evidence="3" key="1">
    <citation type="submission" date="2023-03" db="EMBL/GenBank/DDBJ databases">
        <title>Massive genome expansion in bonnet fungi (Mycena s.s.) driven by repeated elements and novel gene families across ecological guilds.</title>
        <authorList>
            <consortium name="Lawrence Berkeley National Laboratory"/>
            <person name="Harder C.B."/>
            <person name="Miyauchi S."/>
            <person name="Viragh M."/>
            <person name="Kuo A."/>
            <person name="Thoen E."/>
            <person name="Andreopoulos B."/>
            <person name="Lu D."/>
            <person name="Skrede I."/>
            <person name="Drula E."/>
            <person name="Henrissat B."/>
            <person name="Morin E."/>
            <person name="Kohler A."/>
            <person name="Barry K."/>
            <person name="LaButti K."/>
            <person name="Morin E."/>
            <person name="Salamov A."/>
            <person name="Lipzen A."/>
            <person name="Mereny Z."/>
            <person name="Hegedus B."/>
            <person name="Baldrian P."/>
            <person name="Stursova M."/>
            <person name="Weitz H."/>
            <person name="Taylor A."/>
            <person name="Grigoriev I.V."/>
            <person name="Nagy L.G."/>
            <person name="Martin F."/>
            <person name="Kauserud H."/>
        </authorList>
    </citation>
    <scope>NUCLEOTIDE SEQUENCE</scope>
    <source>
        <strain evidence="3">CBHHK188m</strain>
    </source>
</reference>
<dbReference type="Proteomes" id="UP001215280">
    <property type="component" value="Unassembled WGS sequence"/>
</dbReference>
<keyword evidence="2" id="KW-0472">Membrane</keyword>
<accession>A0AAD7K0E6</accession>
<dbReference type="CDD" id="cd22656">
    <property type="entry name" value="ClyA_Cry6Aa-like"/>
    <property type="match status" value="1"/>
</dbReference>
<gene>
    <name evidence="3" type="ORF">DFH07DRAFT_951999</name>
</gene>
<evidence type="ECO:0008006" key="5">
    <source>
        <dbReference type="Google" id="ProtNLM"/>
    </source>
</evidence>
<feature type="transmembrane region" description="Helical" evidence="2">
    <location>
        <begin position="230"/>
        <end position="251"/>
    </location>
</feature>
<protein>
    <recommendedName>
        <fullName evidence="5">Pesticidal crystal protein cry6Aa</fullName>
    </recommendedName>
</protein>
<keyword evidence="4" id="KW-1185">Reference proteome</keyword>
<name>A0AAD7K0E6_9AGAR</name>
<evidence type="ECO:0000256" key="1">
    <source>
        <dbReference type="SAM" id="Coils"/>
    </source>
</evidence>
<evidence type="ECO:0000313" key="4">
    <source>
        <dbReference type="Proteomes" id="UP001215280"/>
    </source>
</evidence>
<dbReference type="SUPFAM" id="SSF58100">
    <property type="entry name" value="Bacterial hemolysins"/>
    <property type="match status" value="1"/>
</dbReference>
<sequence length="387" mass="43220">MPDDIPQLNPGDVQEALQLQTRDMYNLLRYLWTGTLLPQNAQDFEARTEVTAAHYAKYKADLDAVVKDYTVIASHCKKFKDITYPSIVKIASNIYDYADTASGGGDVEAAYYAAIVTNIHDLAEITDQASPAAKKLAGEINGIIDAMMERIDALQADAAKVKKDLSDFEEECKKDQTSLDARVKAVKDKITTVGGDIDQLQKKIKDDMAEIIKDQEEIKHDNLIMYTSASYAWCTILGAVAALTADIIYAIKKKNTQKAIDELNKKLTEETKELQDDKAIVAQLDNVKLDIQAVIDQIGPAIKTIEKMEGEWGATTENLANIKKYVQNDIKKLSVKAPLTVSKTIVHKWLVVRDDAKRYVDLAYVSDVRVTTFEDYTKELAKKVVQF</sequence>
<dbReference type="InterPro" id="IPR008414">
    <property type="entry name" value="HBL"/>
</dbReference>
<dbReference type="PANTHER" id="PTHR38443">
    <property type="match status" value="1"/>
</dbReference>
<keyword evidence="1" id="KW-0175">Coiled coil</keyword>